<dbReference type="EMBL" id="CAFBLH010000012">
    <property type="protein sequence ID" value="CAB4863182.1"/>
    <property type="molecule type" value="Genomic_DNA"/>
</dbReference>
<organism evidence="1">
    <name type="scientific">freshwater metagenome</name>
    <dbReference type="NCBI Taxonomy" id="449393"/>
    <lineage>
        <taxon>unclassified sequences</taxon>
        <taxon>metagenomes</taxon>
        <taxon>ecological metagenomes</taxon>
    </lineage>
</organism>
<name>A0A6J7CWM0_9ZZZZ</name>
<accession>A0A6J7CWM0</accession>
<dbReference type="AlphaFoldDB" id="A0A6J7CWM0"/>
<protein>
    <submittedName>
        <fullName evidence="1">Unannotated protein</fullName>
    </submittedName>
</protein>
<gene>
    <name evidence="1" type="ORF">UFOPK3342_00549</name>
</gene>
<evidence type="ECO:0000313" key="1">
    <source>
        <dbReference type="EMBL" id="CAB4863182.1"/>
    </source>
</evidence>
<sequence>MQPISKKILLHIGAPKCGSSSIQKTLTFNPTFGYKGGGPGPINYWLIQNGVASRSPIVKTLAVGQDYLASNHLLWRDLDRPCVHKCLQDLITKMESNEVAIVSGESFGYAFLEIVENFGVKCDCAKSKDLEITVVMFIRDIFSLTESAYFQWGLWSTPTLEKWVEGGGLTISFFHGAAAQSAFQLGCDNLVIHHLEQGSLLDPFYTVLQRWGYLKNHFEMMNLLTSNSRASLDDIRLQQRNVGLREIHDPRTEFFLNQLRSEGNLPNAKAPNLLTESIVSTIVIRLSKDRELLQTFCSEETNEILFREFSEEHLMSLNYCDPGNNPYETLREPPNIDYLEKLSVLLIKKFYDERSFAAASEMHLGELNQAVAERNQAVAEKEMILNSRIWKFTSIWRRFR</sequence>
<reference evidence="1" key="1">
    <citation type="submission" date="2020-05" db="EMBL/GenBank/DDBJ databases">
        <authorList>
            <person name="Chiriac C."/>
            <person name="Salcher M."/>
            <person name="Ghai R."/>
            <person name="Kavagutti S V."/>
        </authorList>
    </citation>
    <scope>NUCLEOTIDE SEQUENCE</scope>
</reference>
<proteinExistence type="predicted"/>